<dbReference type="Proteomes" id="UP000229901">
    <property type="component" value="Unassembled WGS sequence"/>
</dbReference>
<name>A0A2H0V5Q1_9BACT</name>
<proteinExistence type="predicted"/>
<dbReference type="EMBL" id="PFAP01000006">
    <property type="protein sequence ID" value="PIR94413.1"/>
    <property type="molecule type" value="Genomic_DNA"/>
</dbReference>
<reference evidence="2" key="1">
    <citation type="submission" date="2017-09" db="EMBL/GenBank/DDBJ databases">
        <title>Depth-based differentiation of microbial function through sediment-hosted aquifers and enrichment of novel symbionts in the deep terrestrial subsurface.</title>
        <authorList>
            <person name="Probst A.J."/>
            <person name="Ladd B."/>
            <person name="Jarett J.K."/>
            <person name="Geller-Mcgrath D.E."/>
            <person name="Sieber C.M.K."/>
            <person name="Emerson J.B."/>
            <person name="Anantharaman K."/>
            <person name="Thomas B.C."/>
            <person name="Malmstrom R."/>
            <person name="Stieglmeier M."/>
            <person name="Klingl A."/>
            <person name="Woyke T."/>
            <person name="Ryan C.M."/>
            <person name="Banfield J.F."/>
        </authorList>
    </citation>
    <scope>NUCLEOTIDE SEQUENCE [LARGE SCALE GENOMIC DNA]</scope>
</reference>
<gene>
    <name evidence="1" type="ORF">COT97_01365</name>
</gene>
<accession>A0A2H0V5Q1</accession>
<organism evidence="1 2">
    <name type="scientific">Candidatus Falkowbacteria bacterium CG10_big_fil_rev_8_21_14_0_10_39_11</name>
    <dbReference type="NCBI Taxonomy" id="1974565"/>
    <lineage>
        <taxon>Bacteria</taxon>
        <taxon>Candidatus Falkowiibacteriota</taxon>
    </lineage>
</organism>
<protein>
    <submittedName>
        <fullName evidence="1">Uncharacterized protein</fullName>
    </submittedName>
</protein>
<evidence type="ECO:0000313" key="1">
    <source>
        <dbReference type="EMBL" id="PIR94413.1"/>
    </source>
</evidence>
<dbReference type="AlphaFoldDB" id="A0A2H0V5Q1"/>
<sequence length="271" mass="31083">MKNIIDASSTSLEQTALQREQMEQNFKKMVKKITDGLVKGNLSKPMPYHWVSFRGDMSVVFRSTEFKSESFDPGLLKVININKLQEDFEEEKETIINRAVIKLRGSEKSNAWGEGEDLDADQVLESELLECLHFKFTEMVQKEMLAGLAESNVWKKEWKEYVESMNSHVTIDKFYDGASGRMSFMIVLREYLADNDFNVQQHRKELPIDKVVSALSRMQAERGKRAKLQVDLLNIESELSVAWGDVDPNTGETESEIRQTVTVPFVFAGKK</sequence>
<evidence type="ECO:0000313" key="2">
    <source>
        <dbReference type="Proteomes" id="UP000229901"/>
    </source>
</evidence>
<comment type="caution">
    <text evidence="1">The sequence shown here is derived from an EMBL/GenBank/DDBJ whole genome shotgun (WGS) entry which is preliminary data.</text>
</comment>